<evidence type="ECO:0000313" key="12">
    <source>
        <dbReference type="Proteomes" id="UP000527324"/>
    </source>
</evidence>
<dbReference type="PANTHER" id="PTHR33695:SF1">
    <property type="entry name" value="LIPOPROTEIN SIGNAL PEPTIDASE"/>
    <property type="match status" value="1"/>
</dbReference>
<keyword evidence="4 9" id="KW-0812">Transmembrane</keyword>
<keyword evidence="8 9" id="KW-0472">Membrane</keyword>
<proteinExistence type="inferred from homology"/>
<reference evidence="11 12" key="1">
    <citation type="submission" date="2020-08" db="EMBL/GenBank/DDBJ databases">
        <title>Genomic Encyclopedia of Type Strains, Phase IV (KMG-IV): sequencing the most valuable type-strain genomes for metagenomic binning, comparative biology and taxonomic classification.</title>
        <authorList>
            <person name="Goeker M."/>
        </authorList>
    </citation>
    <scope>NUCLEOTIDE SEQUENCE [LARGE SCALE GENOMIC DNA]</scope>
    <source>
        <strain evidence="11 12">DSM 4731</strain>
    </source>
</reference>
<sequence length="184" mass="19176">MPDRNRAAAPSAVRQFGGRAVRLAAVVLAIGVAGVDQLAKAWARTLTAPVEIAPFLNLHLSFNRGVTFGLLSADGEAGRWLLVALTGAVAAAVLVAAWRTRRLAPALALGAVAGGALGNIADRIRLGAVTDFIDLHLAGRHWPTFNLADSAIVIGLALVLFDASRRSAQTEAPPSTPGERRPRP</sequence>
<evidence type="ECO:0000256" key="1">
    <source>
        <dbReference type="ARBA" id="ARBA00006139"/>
    </source>
</evidence>
<evidence type="ECO:0000256" key="4">
    <source>
        <dbReference type="ARBA" id="ARBA00022692"/>
    </source>
</evidence>
<name>A0A7W9C8E4_9CAUL</name>
<evidence type="ECO:0000256" key="9">
    <source>
        <dbReference type="HAMAP-Rule" id="MF_00161"/>
    </source>
</evidence>
<comment type="subcellular location">
    <subcellularLocation>
        <location evidence="9">Cell membrane</location>
        <topology evidence="9">Multi-pass membrane protein</topology>
    </subcellularLocation>
</comment>
<dbReference type="Pfam" id="PF01252">
    <property type="entry name" value="Peptidase_A8"/>
    <property type="match status" value="1"/>
</dbReference>
<keyword evidence="5 9" id="KW-0064">Aspartyl protease</keyword>
<evidence type="ECO:0000256" key="3">
    <source>
        <dbReference type="ARBA" id="ARBA00022670"/>
    </source>
</evidence>
<dbReference type="InterPro" id="IPR001872">
    <property type="entry name" value="Peptidase_A8"/>
</dbReference>
<evidence type="ECO:0000256" key="10">
    <source>
        <dbReference type="RuleBase" id="RU004181"/>
    </source>
</evidence>
<dbReference type="GO" id="GO:0006508">
    <property type="term" value="P:proteolysis"/>
    <property type="evidence" value="ECO:0007669"/>
    <property type="project" value="UniProtKB-KW"/>
</dbReference>
<evidence type="ECO:0000256" key="5">
    <source>
        <dbReference type="ARBA" id="ARBA00022750"/>
    </source>
</evidence>
<comment type="catalytic activity">
    <reaction evidence="9">
        <text>Release of signal peptides from bacterial membrane prolipoproteins. Hydrolyzes -Xaa-Yaa-Zaa-|-(S,diacylglyceryl)Cys-, in which Xaa is hydrophobic (preferably Leu), and Yaa (Ala or Ser) and Zaa (Gly or Ala) have small, neutral side chains.</text>
        <dbReference type="EC" id="3.4.23.36"/>
    </reaction>
</comment>
<dbReference type="RefSeq" id="WP_183217368.1">
    <property type="nucleotide sequence ID" value="NZ_CAJFZW010000013.1"/>
</dbReference>
<evidence type="ECO:0000256" key="7">
    <source>
        <dbReference type="ARBA" id="ARBA00022989"/>
    </source>
</evidence>
<keyword evidence="2 9" id="KW-1003">Cell membrane</keyword>
<feature type="transmembrane region" description="Helical" evidence="9">
    <location>
        <begin position="103"/>
        <end position="121"/>
    </location>
</feature>
<protein>
    <recommendedName>
        <fullName evidence="9">Lipoprotein signal peptidase</fullName>
        <ecNumber evidence="9">3.4.23.36</ecNumber>
    </recommendedName>
    <alternativeName>
        <fullName evidence="9">Prolipoprotein signal peptidase</fullName>
    </alternativeName>
    <alternativeName>
        <fullName evidence="9">Signal peptidase II</fullName>
        <shortName evidence="9">SPase II</shortName>
    </alternativeName>
</protein>
<organism evidence="11 12">
    <name type="scientific">Brevundimonas aurantiaca</name>
    <dbReference type="NCBI Taxonomy" id="74316"/>
    <lineage>
        <taxon>Bacteria</taxon>
        <taxon>Pseudomonadati</taxon>
        <taxon>Pseudomonadota</taxon>
        <taxon>Alphaproteobacteria</taxon>
        <taxon>Caulobacterales</taxon>
        <taxon>Caulobacteraceae</taxon>
        <taxon>Brevundimonas</taxon>
    </lineage>
</organism>
<comment type="similarity">
    <text evidence="1 9 10">Belongs to the peptidase A8 family.</text>
</comment>
<evidence type="ECO:0000256" key="2">
    <source>
        <dbReference type="ARBA" id="ARBA00022475"/>
    </source>
</evidence>
<evidence type="ECO:0000313" key="11">
    <source>
        <dbReference type="EMBL" id="MBB5740766.1"/>
    </source>
</evidence>
<dbReference type="GO" id="GO:0005886">
    <property type="term" value="C:plasma membrane"/>
    <property type="evidence" value="ECO:0007669"/>
    <property type="project" value="UniProtKB-SubCell"/>
</dbReference>
<gene>
    <name evidence="9" type="primary">lspA</name>
    <name evidence="11" type="ORF">GGQ93_002495</name>
</gene>
<comment type="caution">
    <text evidence="11">The sequence shown here is derived from an EMBL/GenBank/DDBJ whole genome shotgun (WGS) entry which is preliminary data.</text>
</comment>
<feature type="transmembrane region" description="Helical" evidence="9">
    <location>
        <begin position="77"/>
        <end position="96"/>
    </location>
</feature>
<dbReference type="NCBIfam" id="TIGR00077">
    <property type="entry name" value="lspA"/>
    <property type="match status" value="1"/>
</dbReference>
<keyword evidence="6 9" id="KW-0378">Hydrolase</keyword>
<keyword evidence="12" id="KW-1185">Reference proteome</keyword>
<evidence type="ECO:0000256" key="6">
    <source>
        <dbReference type="ARBA" id="ARBA00022801"/>
    </source>
</evidence>
<comment type="pathway">
    <text evidence="9">Protein modification; lipoprotein biosynthesis (signal peptide cleavage).</text>
</comment>
<dbReference type="GO" id="GO:0004190">
    <property type="term" value="F:aspartic-type endopeptidase activity"/>
    <property type="evidence" value="ECO:0007669"/>
    <property type="project" value="UniProtKB-UniRule"/>
</dbReference>
<feature type="active site" evidence="9">
    <location>
        <position position="131"/>
    </location>
</feature>
<dbReference type="UniPathway" id="UPA00665"/>
<dbReference type="Proteomes" id="UP000527324">
    <property type="component" value="Unassembled WGS sequence"/>
</dbReference>
<dbReference type="HAMAP" id="MF_00161">
    <property type="entry name" value="LspA"/>
    <property type="match status" value="1"/>
</dbReference>
<feature type="transmembrane region" description="Helical" evidence="9">
    <location>
        <begin position="20"/>
        <end position="39"/>
    </location>
</feature>
<feature type="active site" evidence="9">
    <location>
        <position position="149"/>
    </location>
</feature>
<evidence type="ECO:0000256" key="8">
    <source>
        <dbReference type="ARBA" id="ARBA00023136"/>
    </source>
</evidence>
<dbReference type="PANTHER" id="PTHR33695">
    <property type="entry name" value="LIPOPROTEIN SIGNAL PEPTIDASE"/>
    <property type="match status" value="1"/>
</dbReference>
<keyword evidence="3 9" id="KW-0645">Protease</keyword>
<feature type="transmembrane region" description="Helical" evidence="9">
    <location>
        <begin position="141"/>
        <end position="161"/>
    </location>
</feature>
<dbReference type="AlphaFoldDB" id="A0A7W9C8E4"/>
<dbReference type="EMBL" id="JACHOQ010000006">
    <property type="protein sequence ID" value="MBB5740766.1"/>
    <property type="molecule type" value="Genomic_DNA"/>
</dbReference>
<keyword evidence="7 9" id="KW-1133">Transmembrane helix</keyword>
<dbReference type="EC" id="3.4.23.36" evidence="9"/>
<comment type="function">
    <text evidence="9">This protein specifically catalyzes the removal of signal peptides from prolipoproteins.</text>
</comment>
<accession>A0A7W9C8E4</accession>
<dbReference type="PRINTS" id="PR00781">
    <property type="entry name" value="LIPOSIGPTASE"/>
</dbReference>